<evidence type="ECO:0000313" key="2">
    <source>
        <dbReference type="EMBL" id="MFD1785499.1"/>
    </source>
</evidence>
<sequence>MFLAMFADAPAEAGAVQFELVCRGEYRDVETTTGQSPVRDEDGNWTSGDVTMSRCGWPTHRWTSPRQGVGRHRRVMRGRFDANANIGFVSVADIQP</sequence>
<reference evidence="3" key="1">
    <citation type="journal article" date="2019" name="Int. J. Syst. Evol. Microbiol.">
        <title>The Global Catalogue of Microorganisms (GCM) 10K type strain sequencing project: providing services to taxonomists for standard genome sequencing and annotation.</title>
        <authorList>
            <consortium name="The Broad Institute Genomics Platform"/>
            <consortium name="The Broad Institute Genome Sequencing Center for Infectious Disease"/>
            <person name="Wu L."/>
            <person name="Ma J."/>
        </authorList>
    </citation>
    <scope>NUCLEOTIDE SEQUENCE [LARGE SCALE GENOMIC DNA]</scope>
    <source>
        <strain evidence="3">DFY28</strain>
    </source>
</reference>
<dbReference type="RefSeq" id="WP_377281559.1">
    <property type="nucleotide sequence ID" value="NZ_JBHRSI010000004.1"/>
</dbReference>
<name>A0ABW4N7M3_9CAUL</name>
<gene>
    <name evidence="2" type="ORF">ACFSC0_19020</name>
</gene>
<feature type="region of interest" description="Disordered" evidence="1">
    <location>
        <begin position="29"/>
        <end position="50"/>
    </location>
</feature>
<dbReference type="Proteomes" id="UP001597237">
    <property type="component" value="Unassembled WGS sequence"/>
</dbReference>
<proteinExistence type="predicted"/>
<protein>
    <submittedName>
        <fullName evidence="2">Uncharacterized protein</fullName>
    </submittedName>
</protein>
<evidence type="ECO:0000256" key="1">
    <source>
        <dbReference type="SAM" id="MobiDB-lite"/>
    </source>
</evidence>
<keyword evidence="3" id="KW-1185">Reference proteome</keyword>
<evidence type="ECO:0000313" key="3">
    <source>
        <dbReference type="Proteomes" id="UP001597237"/>
    </source>
</evidence>
<dbReference type="EMBL" id="JBHUEY010000006">
    <property type="protein sequence ID" value="MFD1785499.1"/>
    <property type="molecule type" value="Genomic_DNA"/>
</dbReference>
<organism evidence="2 3">
    <name type="scientific">Phenylobacterium terrae</name>
    <dbReference type="NCBI Taxonomy" id="2665495"/>
    <lineage>
        <taxon>Bacteria</taxon>
        <taxon>Pseudomonadati</taxon>
        <taxon>Pseudomonadota</taxon>
        <taxon>Alphaproteobacteria</taxon>
        <taxon>Caulobacterales</taxon>
        <taxon>Caulobacteraceae</taxon>
        <taxon>Phenylobacterium</taxon>
    </lineage>
</organism>
<accession>A0ABW4N7M3</accession>
<comment type="caution">
    <text evidence="2">The sequence shown here is derived from an EMBL/GenBank/DDBJ whole genome shotgun (WGS) entry which is preliminary data.</text>
</comment>